<gene>
    <name evidence="3" type="ORF">GCM10017579_19780</name>
</gene>
<protein>
    <submittedName>
        <fullName evidence="3">Uncharacterized protein</fullName>
    </submittedName>
</protein>
<sequence>MVVAVREIDGAGGPAGHWWRRWTPWITALVLSALFAGSMSGIAFVRKSYQPPVDYPAMDEFEPEPGAASTAPADPAGDRKRLASSPSTRPTGPAEDATPARAPQKPSPSASGSAGAKSPATPKPSETPFDPLAGLGVLLGLGGAK</sequence>
<keyword evidence="2" id="KW-1133">Transmembrane helix</keyword>
<keyword evidence="2" id="KW-0812">Transmembrane</keyword>
<name>A0ABQ5SUV8_9ACTN</name>
<reference evidence="3" key="1">
    <citation type="journal article" date="2014" name="Int. J. Syst. Evol. Microbiol.">
        <title>Complete genome of a new Firmicutes species belonging to the dominant human colonic microbiota ('Ruminococcus bicirculans') reveals two chromosomes and a selective capacity to utilize plant glucans.</title>
        <authorList>
            <consortium name="NISC Comparative Sequencing Program"/>
            <person name="Wegmann U."/>
            <person name="Louis P."/>
            <person name="Goesmann A."/>
            <person name="Henrissat B."/>
            <person name="Duncan S.H."/>
            <person name="Flint H.J."/>
        </authorList>
    </citation>
    <scope>NUCLEOTIDE SEQUENCE</scope>
    <source>
        <strain evidence="3">VKM Ac-1246</strain>
    </source>
</reference>
<evidence type="ECO:0000256" key="2">
    <source>
        <dbReference type="SAM" id="Phobius"/>
    </source>
</evidence>
<keyword evidence="2" id="KW-0472">Membrane</keyword>
<dbReference type="Proteomes" id="UP001142292">
    <property type="component" value="Unassembled WGS sequence"/>
</dbReference>
<evidence type="ECO:0000313" key="3">
    <source>
        <dbReference type="EMBL" id="GLJ67942.1"/>
    </source>
</evidence>
<evidence type="ECO:0000313" key="4">
    <source>
        <dbReference type="Proteomes" id="UP001142292"/>
    </source>
</evidence>
<accession>A0ABQ5SUV8</accession>
<feature type="compositionally biased region" description="Low complexity" evidence="1">
    <location>
        <begin position="102"/>
        <end position="120"/>
    </location>
</feature>
<keyword evidence="4" id="KW-1185">Reference proteome</keyword>
<reference evidence="3" key="2">
    <citation type="submission" date="2023-01" db="EMBL/GenBank/DDBJ databases">
        <authorList>
            <person name="Sun Q."/>
            <person name="Evtushenko L."/>
        </authorList>
    </citation>
    <scope>NUCLEOTIDE SEQUENCE</scope>
    <source>
        <strain evidence="3">VKM Ac-1246</strain>
    </source>
</reference>
<feature type="transmembrane region" description="Helical" evidence="2">
    <location>
        <begin position="25"/>
        <end position="45"/>
    </location>
</feature>
<proteinExistence type="predicted"/>
<evidence type="ECO:0000256" key="1">
    <source>
        <dbReference type="SAM" id="MobiDB-lite"/>
    </source>
</evidence>
<dbReference type="EMBL" id="BSEL01000005">
    <property type="protein sequence ID" value="GLJ67942.1"/>
    <property type="molecule type" value="Genomic_DNA"/>
</dbReference>
<comment type="caution">
    <text evidence="3">The sequence shown here is derived from an EMBL/GenBank/DDBJ whole genome shotgun (WGS) entry which is preliminary data.</text>
</comment>
<organism evidence="3 4">
    <name type="scientific">Nocardioides luteus</name>
    <dbReference type="NCBI Taxonomy" id="1844"/>
    <lineage>
        <taxon>Bacteria</taxon>
        <taxon>Bacillati</taxon>
        <taxon>Actinomycetota</taxon>
        <taxon>Actinomycetes</taxon>
        <taxon>Propionibacteriales</taxon>
        <taxon>Nocardioidaceae</taxon>
        <taxon>Nocardioides</taxon>
    </lineage>
</organism>
<feature type="region of interest" description="Disordered" evidence="1">
    <location>
        <begin position="54"/>
        <end position="135"/>
    </location>
</feature>